<dbReference type="Proteomes" id="UP000193411">
    <property type="component" value="Unassembled WGS sequence"/>
</dbReference>
<protein>
    <submittedName>
        <fullName evidence="2">Uncharacterized protein</fullName>
    </submittedName>
</protein>
<evidence type="ECO:0000256" key="1">
    <source>
        <dbReference type="SAM" id="Phobius"/>
    </source>
</evidence>
<keyword evidence="1" id="KW-1133">Transmembrane helix</keyword>
<organism evidence="2 3">
    <name type="scientific">Catenaria anguillulae PL171</name>
    <dbReference type="NCBI Taxonomy" id="765915"/>
    <lineage>
        <taxon>Eukaryota</taxon>
        <taxon>Fungi</taxon>
        <taxon>Fungi incertae sedis</taxon>
        <taxon>Blastocladiomycota</taxon>
        <taxon>Blastocladiomycetes</taxon>
        <taxon>Blastocladiales</taxon>
        <taxon>Catenariaceae</taxon>
        <taxon>Catenaria</taxon>
    </lineage>
</organism>
<name>A0A1Y2HTR0_9FUNG</name>
<reference evidence="2 3" key="1">
    <citation type="submission" date="2016-07" db="EMBL/GenBank/DDBJ databases">
        <title>Pervasive Adenine N6-methylation of Active Genes in Fungi.</title>
        <authorList>
            <consortium name="DOE Joint Genome Institute"/>
            <person name="Mondo S.J."/>
            <person name="Dannebaum R.O."/>
            <person name="Kuo R.C."/>
            <person name="Labutti K."/>
            <person name="Haridas S."/>
            <person name="Kuo A."/>
            <person name="Salamov A."/>
            <person name="Ahrendt S.R."/>
            <person name="Lipzen A."/>
            <person name="Sullivan W."/>
            <person name="Andreopoulos W.B."/>
            <person name="Clum A."/>
            <person name="Lindquist E."/>
            <person name="Daum C."/>
            <person name="Ramamoorthy G.K."/>
            <person name="Gryganskyi A."/>
            <person name="Culley D."/>
            <person name="Magnuson J.K."/>
            <person name="James T.Y."/>
            <person name="O'Malley M.A."/>
            <person name="Stajich J.E."/>
            <person name="Spatafora J.W."/>
            <person name="Visel A."/>
            <person name="Grigoriev I.V."/>
        </authorList>
    </citation>
    <scope>NUCLEOTIDE SEQUENCE [LARGE SCALE GENOMIC DNA]</scope>
    <source>
        <strain evidence="2 3">PL171</strain>
    </source>
</reference>
<dbReference type="AlphaFoldDB" id="A0A1Y2HTR0"/>
<evidence type="ECO:0000313" key="3">
    <source>
        <dbReference type="Proteomes" id="UP000193411"/>
    </source>
</evidence>
<keyword evidence="1" id="KW-0472">Membrane</keyword>
<sequence length="191" mass="20858">MTMALDPCGAIPTFRPLVTRHSTQTMFDRPVIHYTSTIQSATLALATFSWLITNLTVLSIHEEGTNLFPSTILLYLRPYVLSCIHLVSSAATLYLASCLQFQSSPRNATTTSQTYTWKSVRLQNIVAMAVSTLVLVVYVMTLPPLVLLALLVAACSCLTTVDTLITASLAISTWKTRLPALLSLCALVTYV</sequence>
<feature type="transmembrane region" description="Helical" evidence="1">
    <location>
        <begin position="72"/>
        <end position="96"/>
    </location>
</feature>
<feature type="transmembrane region" description="Helical" evidence="1">
    <location>
        <begin position="122"/>
        <end position="140"/>
    </location>
</feature>
<keyword evidence="1" id="KW-0812">Transmembrane</keyword>
<gene>
    <name evidence="2" type="ORF">BCR44DRAFT_273757</name>
</gene>
<accession>A0A1Y2HTR0</accession>
<keyword evidence="3" id="KW-1185">Reference proteome</keyword>
<evidence type="ECO:0000313" key="2">
    <source>
        <dbReference type="EMBL" id="ORZ37985.1"/>
    </source>
</evidence>
<dbReference type="EMBL" id="MCFL01000010">
    <property type="protein sequence ID" value="ORZ37985.1"/>
    <property type="molecule type" value="Genomic_DNA"/>
</dbReference>
<feature type="transmembrane region" description="Helical" evidence="1">
    <location>
        <begin position="31"/>
        <end position="52"/>
    </location>
</feature>
<proteinExistence type="predicted"/>
<feature type="transmembrane region" description="Helical" evidence="1">
    <location>
        <begin position="146"/>
        <end position="171"/>
    </location>
</feature>
<comment type="caution">
    <text evidence="2">The sequence shown here is derived from an EMBL/GenBank/DDBJ whole genome shotgun (WGS) entry which is preliminary data.</text>
</comment>